<dbReference type="EMBL" id="FNIL01000001">
    <property type="protein sequence ID" value="SDN20445.1"/>
    <property type="molecule type" value="Genomic_DNA"/>
</dbReference>
<dbReference type="Proteomes" id="UP000198778">
    <property type="component" value="Unassembled WGS sequence"/>
</dbReference>
<gene>
    <name evidence="2" type="ORF">SAMN04488053_10195</name>
</gene>
<dbReference type="InterPro" id="IPR004843">
    <property type="entry name" value="Calcineurin-like_PHP"/>
</dbReference>
<sequence length="245" mass="27433">MYDVIGDIHGCRKEMKELLQKLGYKEKDGKIIHSANRKPVFLGDLTDRGPDSLGVVQDVAAWVGQGDALYCPGNHCDKLYRYFLGRNVQITHGLETTIAEWKAAPGREQKKIQHTFKQLYEQAPLYLVLAGGNLVAAHAGIRHRDIGRTDKRIKSFVLYGDVTGATDEKGLPERLDWPSLYPQGKEKIVYGHTPVAEPRIIGNTINIDTGCIFGGKLTAYRYPEEEFVSVPSAMPLAEEKFRDFS</sequence>
<dbReference type="PANTHER" id="PTHR42850">
    <property type="entry name" value="METALLOPHOSPHOESTERASE"/>
    <property type="match status" value="1"/>
</dbReference>
<dbReference type="OrthoDB" id="9807890at2"/>
<dbReference type="CDD" id="cd07423">
    <property type="entry name" value="MPP_Prp_like"/>
    <property type="match status" value="1"/>
</dbReference>
<evidence type="ECO:0000313" key="3">
    <source>
        <dbReference type="Proteomes" id="UP000198778"/>
    </source>
</evidence>
<dbReference type="Gene3D" id="3.60.21.10">
    <property type="match status" value="1"/>
</dbReference>
<proteinExistence type="predicted"/>
<dbReference type="NCBIfam" id="NF010148">
    <property type="entry name" value="PRK13625.1"/>
    <property type="match status" value="1"/>
</dbReference>
<feature type="domain" description="Calcineurin-like phosphoesterase" evidence="1">
    <location>
        <begin position="4"/>
        <end position="196"/>
    </location>
</feature>
<keyword evidence="3" id="KW-1185">Reference proteome</keyword>
<dbReference type="InterPro" id="IPR041780">
    <property type="entry name" value="MPP_PrpE-like"/>
</dbReference>
<dbReference type="PANTHER" id="PTHR42850:SF7">
    <property type="entry name" value="BIS(5'-NUCLEOSYL)-TETRAPHOSPHATASE PRPE [ASYMMETRICAL]"/>
    <property type="match status" value="1"/>
</dbReference>
<evidence type="ECO:0000313" key="2">
    <source>
        <dbReference type="EMBL" id="SDN20445.1"/>
    </source>
</evidence>
<name>A0A1G9ZH08_9BACI</name>
<protein>
    <submittedName>
        <fullName evidence="2">Protein phosphatase</fullName>
    </submittedName>
</protein>
<dbReference type="STRING" id="745820.SAMN04488053_10195"/>
<dbReference type="RefSeq" id="WP_090839504.1">
    <property type="nucleotide sequence ID" value="NZ_FNIL01000001.1"/>
</dbReference>
<dbReference type="GO" id="GO:0016791">
    <property type="term" value="F:phosphatase activity"/>
    <property type="evidence" value="ECO:0007669"/>
    <property type="project" value="TreeGrafter"/>
</dbReference>
<dbReference type="SUPFAM" id="SSF56300">
    <property type="entry name" value="Metallo-dependent phosphatases"/>
    <property type="match status" value="1"/>
</dbReference>
<reference evidence="3" key="1">
    <citation type="submission" date="2016-10" db="EMBL/GenBank/DDBJ databases">
        <authorList>
            <person name="Varghese N."/>
            <person name="Submissions S."/>
        </authorList>
    </citation>
    <scope>NUCLEOTIDE SEQUENCE [LARGE SCALE GENOMIC DNA]</scope>
    <source>
        <strain evidence="3">CGMCC 1.10369</strain>
    </source>
</reference>
<dbReference type="AlphaFoldDB" id="A0A1G9ZH08"/>
<dbReference type="Pfam" id="PF00149">
    <property type="entry name" value="Metallophos"/>
    <property type="match status" value="1"/>
</dbReference>
<accession>A0A1G9ZH08</accession>
<dbReference type="InterPro" id="IPR050126">
    <property type="entry name" value="Ap4A_hydrolase"/>
</dbReference>
<dbReference type="InterPro" id="IPR029052">
    <property type="entry name" value="Metallo-depent_PP-like"/>
</dbReference>
<evidence type="ECO:0000259" key="1">
    <source>
        <dbReference type="Pfam" id="PF00149"/>
    </source>
</evidence>
<dbReference type="GO" id="GO:0005737">
    <property type="term" value="C:cytoplasm"/>
    <property type="evidence" value="ECO:0007669"/>
    <property type="project" value="TreeGrafter"/>
</dbReference>
<organism evidence="2 3">
    <name type="scientific">Alkalicoccus daliensis</name>
    <dbReference type="NCBI Taxonomy" id="745820"/>
    <lineage>
        <taxon>Bacteria</taxon>
        <taxon>Bacillati</taxon>
        <taxon>Bacillota</taxon>
        <taxon>Bacilli</taxon>
        <taxon>Bacillales</taxon>
        <taxon>Bacillaceae</taxon>
        <taxon>Alkalicoccus</taxon>
    </lineage>
</organism>